<dbReference type="AlphaFoldDB" id="P90604"/>
<protein>
    <submittedName>
        <fullName evidence="2">Trans-sialidase</fullName>
    </submittedName>
</protein>
<proteinExistence type="predicted"/>
<evidence type="ECO:0000313" key="2">
    <source>
        <dbReference type="EMBL" id="AAB36926.1"/>
    </source>
</evidence>
<dbReference type="EMBL" id="U77329">
    <property type="protein sequence ID" value="AAB36926.1"/>
    <property type="molecule type" value="Genomic_DNA"/>
</dbReference>
<sequence length="184" mass="20323">WSSIVADISSDDWRAYTVFNRESSKDRFGVALLPTAVSTGSDVFLLVGSYYLIRDATGRRWNDDGWDIHLLVGKATQSTDAKQGEPIEWGAPTSLLGFDHCKYSGKELGGTLWVVAAQALWRKKAGWCFQCWGGGKMTGEWIQAFFSKGKGGNWISQRDPVRIVGPPYHGNKSLLCFGCTYSNG</sequence>
<keyword evidence="1" id="KW-1133">Transmembrane helix</keyword>
<dbReference type="InterPro" id="IPR036278">
    <property type="entry name" value="Sialidase_sf"/>
</dbReference>
<dbReference type="Gene3D" id="2.120.10.10">
    <property type="match status" value="1"/>
</dbReference>
<gene>
    <name evidence="2" type="primary">TSA-T20A</name>
</gene>
<name>P90604_TRYCR</name>
<dbReference type="CAZy" id="GH33">
    <property type="family name" value="Glycoside Hydrolase Family 33"/>
</dbReference>
<feature type="transmembrane region" description="Helical" evidence="1">
    <location>
        <begin position="28"/>
        <end position="53"/>
    </location>
</feature>
<feature type="non-terminal residue" evidence="2">
    <location>
        <position position="1"/>
    </location>
</feature>
<reference evidence="2" key="1">
    <citation type="submission" date="1996-11" db="EMBL/GenBank/DDBJ databases">
        <title>Monovalent Fab of a mAb to the gp83 trans-sialidase of Trypanosoma cruzi inhibits binding of gp83 trans-sialidase to mammalian cells and neutralizes trypanosome infection in vitro and in vivo.</title>
        <authorList>
            <person name="Villalta F."/>
            <person name="Smith C.M."/>
            <person name="Chaudhuri G."/>
            <person name="Burns Jr.J.M."/>
            <person name="Hatcher F.M."/>
            <person name="Ruiz-Ruano A."/>
            <person name="Lima M.F."/>
        </authorList>
    </citation>
    <scope>NUCLEOTIDE SEQUENCE</scope>
    <source>
        <strain evidence="2">Tulahuen</strain>
    </source>
</reference>
<accession>P90604</accession>
<keyword evidence="1" id="KW-0812">Transmembrane</keyword>
<keyword evidence="1" id="KW-0472">Membrane</keyword>
<dbReference type="SUPFAM" id="SSF50939">
    <property type="entry name" value="Sialidases"/>
    <property type="match status" value="1"/>
</dbReference>
<organism evidence="2">
    <name type="scientific">Trypanosoma cruzi</name>
    <dbReference type="NCBI Taxonomy" id="5693"/>
    <lineage>
        <taxon>Eukaryota</taxon>
        <taxon>Discoba</taxon>
        <taxon>Euglenozoa</taxon>
        <taxon>Kinetoplastea</taxon>
        <taxon>Metakinetoplastina</taxon>
        <taxon>Trypanosomatida</taxon>
        <taxon>Trypanosomatidae</taxon>
        <taxon>Trypanosoma</taxon>
        <taxon>Schizotrypanum</taxon>
    </lineage>
</organism>
<evidence type="ECO:0000256" key="1">
    <source>
        <dbReference type="SAM" id="Phobius"/>
    </source>
</evidence>
<feature type="non-terminal residue" evidence="2">
    <location>
        <position position="184"/>
    </location>
</feature>